<accession>A0A1Y6CQJ9</accession>
<dbReference type="OrthoDB" id="5294894at2"/>
<gene>
    <name evidence="1" type="ORF">SAMN06296036_1389</name>
</gene>
<dbReference type="AlphaFoldDB" id="A0A1Y6CQJ9"/>
<keyword evidence="2" id="KW-1185">Reference proteome</keyword>
<sequence length="152" mass="17726">MEQNYGEFIVKILETLQKNGFPDNQVTLPLEKMYEIAYQRGLNFNKVLEFLKEREGIEHQKTDEKILFFKAPQAQPENFDLNQFDMSKMDEMMKQAEGMGGAMGNLFAQAKGILDKMSPDQVQNMMKMLENMPSEQKEELMRKAQDFTKTPQ</sequence>
<dbReference type="EMBL" id="FWZT01000038">
    <property type="protein sequence ID" value="SMF81819.1"/>
    <property type="molecule type" value="Genomic_DNA"/>
</dbReference>
<protein>
    <submittedName>
        <fullName evidence="1">Uncharacterized protein</fullName>
    </submittedName>
</protein>
<evidence type="ECO:0000313" key="2">
    <source>
        <dbReference type="Proteomes" id="UP000192907"/>
    </source>
</evidence>
<organism evidence="1 2">
    <name type="scientific">Pseudobacteriovorax antillogorgiicola</name>
    <dbReference type="NCBI Taxonomy" id="1513793"/>
    <lineage>
        <taxon>Bacteria</taxon>
        <taxon>Pseudomonadati</taxon>
        <taxon>Bdellovibrionota</taxon>
        <taxon>Oligoflexia</taxon>
        <taxon>Oligoflexales</taxon>
        <taxon>Pseudobacteriovoracaceae</taxon>
        <taxon>Pseudobacteriovorax</taxon>
    </lineage>
</organism>
<proteinExistence type="predicted"/>
<reference evidence="2" key="1">
    <citation type="submission" date="2017-04" db="EMBL/GenBank/DDBJ databases">
        <authorList>
            <person name="Varghese N."/>
            <person name="Submissions S."/>
        </authorList>
    </citation>
    <scope>NUCLEOTIDE SEQUENCE [LARGE SCALE GENOMIC DNA]</scope>
    <source>
        <strain evidence="2">RKEM611</strain>
    </source>
</reference>
<dbReference type="RefSeq" id="WP_132326040.1">
    <property type="nucleotide sequence ID" value="NZ_FWZT01000038.1"/>
</dbReference>
<evidence type="ECO:0000313" key="1">
    <source>
        <dbReference type="EMBL" id="SMF81819.1"/>
    </source>
</evidence>
<name>A0A1Y6CQJ9_9BACT</name>
<dbReference type="Proteomes" id="UP000192907">
    <property type="component" value="Unassembled WGS sequence"/>
</dbReference>